<keyword evidence="1" id="KW-0732">Signal</keyword>
<gene>
    <name evidence="2" type="ORF">IIQ43_14155</name>
</gene>
<organism evidence="2 3">
    <name type="scientific">Acinetobacter oleivorans</name>
    <dbReference type="NCBI Taxonomy" id="1148157"/>
    <lineage>
        <taxon>Bacteria</taxon>
        <taxon>Pseudomonadati</taxon>
        <taxon>Pseudomonadota</taxon>
        <taxon>Gammaproteobacteria</taxon>
        <taxon>Moraxellales</taxon>
        <taxon>Moraxellaceae</taxon>
        <taxon>Acinetobacter</taxon>
    </lineage>
</organism>
<reference evidence="3" key="1">
    <citation type="submission" date="2023-07" db="EMBL/GenBank/DDBJ databases">
        <title>Acinetobacter oleivorans assembled AC1583.</title>
        <authorList>
            <person name="Yeo C.C."/>
        </authorList>
    </citation>
    <scope>NUCLEOTIDE SEQUENCE [LARGE SCALE GENOMIC DNA]</scope>
    <source>
        <strain evidence="3">AC1583</strain>
    </source>
</reference>
<evidence type="ECO:0000313" key="2">
    <source>
        <dbReference type="EMBL" id="MBE2165671.1"/>
    </source>
</evidence>
<dbReference type="Proteomes" id="UP000619170">
    <property type="component" value="Unassembled WGS sequence"/>
</dbReference>
<dbReference type="RefSeq" id="WP_192834674.1">
    <property type="nucleotide sequence ID" value="NZ_JADAZL010000007.1"/>
</dbReference>
<keyword evidence="3" id="KW-1185">Reference proteome</keyword>
<protein>
    <submittedName>
        <fullName evidence="2">Uncharacterized protein</fullName>
    </submittedName>
</protein>
<name>A0ABR9NMJ5_9GAMM</name>
<evidence type="ECO:0000313" key="3">
    <source>
        <dbReference type="Proteomes" id="UP000619170"/>
    </source>
</evidence>
<proteinExistence type="predicted"/>
<dbReference type="EMBL" id="JADAZL010000007">
    <property type="protein sequence ID" value="MBE2165671.1"/>
    <property type="molecule type" value="Genomic_DNA"/>
</dbReference>
<evidence type="ECO:0000256" key="1">
    <source>
        <dbReference type="SAM" id="SignalP"/>
    </source>
</evidence>
<dbReference type="PROSITE" id="PS51257">
    <property type="entry name" value="PROKAR_LIPOPROTEIN"/>
    <property type="match status" value="1"/>
</dbReference>
<feature type="chain" id="PRO_5045557245" evidence="1">
    <location>
        <begin position="18"/>
        <end position="115"/>
    </location>
</feature>
<feature type="signal peptide" evidence="1">
    <location>
        <begin position="1"/>
        <end position="17"/>
    </location>
</feature>
<comment type="caution">
    <text evidence="2">The sequence shown here is derived from an EMBL/GenBank/DDBJ whole genome shotgun (WGS) entry which is preliminary data.</text>
</comment>
<accession>A0ABR9NMJ5</accession>
<sequence length="115" mass="13216">MKFKLFFLSFLALGCHADNNVSDPDICNVVKKVAYTVMEARQQKVPSQDLQQIANGLEDPEAKQLYQDLINSAYSAKVFRTSFFKKKAIEDFQTGWYEECLKRNKKNNIREGGVD</sequence>